<dbReference type="InParanoid" id="A0A2H3CN57"/>
<dbReference type="AlphaFoldDB" id="A0A2H3CN57"/>
<name>A0A2H3CN57_ARMGA</name>
<sequence>MPGRIFKHGNFSIEYCLSITPKPYELALTPEDIIIEEIEARATAEENYVEAVAKHSAWKEVKEVVEQEEKSRLAREAWAAKVEALKQKAEEKRQEKEW</sequence>
<proteinExistence type="predicted"/>
<reference evidence="2" key="1">
    <citation type="journal article" date="2017" name="Nat. Ecol. Evol.">
        <title>Genome expansion and lineage-specific genetic innovations in the forest pathogenic fungi Armillaria.</title>
        <authorList>
            <person name="Sipos G."/>
            <person name="Prasanna A.N."/>
            <person name="Walter M.C."/>
            <person name="O'Connor E."/>
            <person name="Balint B."/>
            <person name="Krizsan K."/>
            <person name="Kiss B."/>
            <person name="Hess J."/>
            <person name="Varga T."/>
            <person name="Slot J."/>
            <person name="Riley R."/>
            <person name="Boka B."/>
            <person name="Rigling D."/>
            <person name="Barry K."/>
            <person name="Lee J."/>
            <person name="Mihaltcheva S."/>
            <person name="LaButti K."/>
            <person name="Lipzen A."/>
            <person name="Waldron R."/>
            <person name="Moloney N.M."/>
            <person name="Sperisen C."/>
            <person name="Kredics L."/>
            <person name="Vagvoelgyi C."/>
            <person name="Patrignani A."/>
            <person name="Fitzpatrick D."/>
            <person name="Nagy I."/>
            <person name="Doyle S."/>
            <person name="Anderson J.B."/>
            <person name="Grigoriev I.V."/>
            <person name="Gueldener U."/>
            <person name="Muensterkoetter M."/>
            <person name="Nagy L.G."/>
        </authorList>
    </citation>
    <scope>NUCLEOTIDE SEQUENCE [LARGE SCALE GENOMIC DNA]</scope>
    <source>
        <strain evidence="2">Ar21-2</strain>
    </source>
</reference>
<accession>A0A2H3CN57</accession>
<evidence type="ECO:0000313" key="2">
    <source>
        <dbReference type="Proteomes" id="UP000217790"/>
    </source>
</evidence>
<gene>
    <name evidence="1" type="ORF">ARMGADRAFT_1092062</name>
</gene>
<dbReference type="EMBL" id="KZ293742">
    <property type="protein sequence ID" value="PBK80652.1"/>
    <property type="molecule type" value="Genomic_DNA"/>
</dbReference>
<dbReference type="OMA" id="GRIFKHG"/>
<organism evidence="1 2">
    <name type="scientific">Armillaria gallica</name>
    <name type="common">Bulbous honey fungus</name>
    <name type="synonym">Armillaria bulbosa</name>
    <dbReference type="NCBI Taxonomy" id="47427"/>
    <lineage>
        <taxon>Eukaryota</taxon>
        <taxon>Fungi</taxon>
        <taxon>Dikarya</taxon>
        <taxon>Basidiomycota</taxon>
        <taxon>Agaricomycotina</taxon>
        <taxon>Agaricomycetes</taxon>
        <taxon>Agaricomycetidae</taxon>
        <taxon>Agaricales</taxon>
        <taxon>Marasmiineae</taxon>
        <taxon>Physalacriaceae</taxon>
        <taxon>Armillaria</taxon>
    </lineage>
</organism>
<keyword evidence="2" id="KW-1185">Reference proteome</keyword>
<dbReference type="Proteomes" id="UP000217790">
    <property type="component" value="Unassembled WGS sequence"/>
</dbReference>
<protein>
    <submittedName>
        <fullName evidence="1">Uncharacterized protein</fullName>
    </submittedName>
</protein>
<evidence type="ECO:0000313" key="1">
    <source>
        <dbReference type="EMBL" id="PBK80652.1"/>
    </source>
</evidence>